<evidence type="ECO:0000313" key="2">
    <source>
        <dbReference type="EMBL" id="MFD2175378.1"/>
    </source>
</evidence>
<dbReference type="InterPro" id="IPR005590">
    <property type="entry name" value="DUF333"/>
</dbReference>
<reference evidence="3" key="1">
    <citation type="journal article" date="2019" name="Int. J. Syst. Evol. Microbiol.">
        <title>The Global Catalogue of Microorganisms (GCM) 10K type strain sequencing project: providing services to taxonomists for standard genome sequencing and annotation.</title>
        <authorList>
            <consortium name="The Broad Institute Genomics Platform"/>
            <consortium name="The Broad Institute Genome Sequencing Center for Infectious Disease"/>
            <person name="Wu L."/>
            <person name="Ma J."/>
        </authorList>
    </citation>
    <scope>NUCLEOTIDE SEQUENCE [LARGE SCALE GENOMIC DNA]</scope>
    <source>
        <strain evidence="3">CCUG 55131</strain>
    </source>
</reference>
<dbReference type="Proteomes" id="UP001597413">
    <property type="component" value="Unassembled WGS sequence"/>
</dbReference>
<feature type="chain" id="PRO_5046244037" evidence="1">
    <location>
        <begin position="19"/>
        <end position="83"/>
    </location>
</feature>
<name>A0ABW5ADJ2_9RHOB</name>
<dbReference type="EMBL" id="JBHUIX010000013">
    <property type="protein sequence ID" value="MFD2175378.1"/>
    <property type="molecule type" value="Genomic_DNA"/>
</dbReference>
<sequence length="83" mass="8635">MKRLIFLALPAAALAACAAEPPAEPTPVGMANPAAVFCVEKGGEILPGATPGEDAVCKLPDGRKVGEWEYFNEHHRPDPAPAS</sequence>
<protein>
    <submittedName>
        <fullName evidence="2">DUF333 domain-containing protein</fullName>
    </submittedName>
</protein>
<comment type="caution">
    <text evidence="2">The sequence shown here is derived from an EMBL/GenBank/DDBJ whole genome shotgun (WGS) entry which is preliminary data.</text>
</comment>
<gene>
    <name evidence="2" type="ORF">ACFSM0_14890</name>
</gene>
<dbReference type="PROSITE" id="PS51257">
    <property type="entry name" value="PROKAR_LIPOPROTEIN"/>
    <property type="match status" value="1"/>
</dbReference>
<accession>A0ABW5ADJ2</accession>
<dbReference type="RefSeq" id="WP_377391998.1">
    <property type="nucleotide sequence ID" value="NZ_JBHUIX010000013.1"/>
</dbReference>
<proteinExistence type="predicted"/>
<evidence type="ECO:0000313" key="3">
    <source>
        <dbReference type="Proteomes" id="UP001597413"/>
    </source>
</evidence>
<keyword evidence="1" id="KW-0732">Signal</keyword>
<keyword evidence="3" id="KW-1185">Reference proteome</keyword>
<feature type="signal peptide" evidence="1">
    <location>
        <begin position="1"/>
        <end position="18"/>
    </location>
</feature>
<evidence type="ECO:0000256" key="1">
    <source>
        <dbReference type="SAM" id="SignalP"/>
    </source>
</evidence>
<organism evidence="2 3">
    <name type="scientific">Rhodobacter lacus</name>
    <dbReference type="NCBI Taxonomy" id="1641972"/>
    <lineage>
        <taxon>Bacteria</taxon>
        <taxon>Pseudomonadati</taxon>
        <taxon>Pseudomonadota</taxon>
        <taxon>Alphaproteobacteria</taxon>
        <taxon>Rhodobacterales</taxon>
        <taxon>Rhodobacter group</taxon>
        <taxon>Rhodobacter</taxon>
    </lineage>
</organism>
<dbReference type="Pfam" id="PF03891">
    <property type="entry name" value="DUF333"/>
    <property type="match status" value="1"/>
</dbReference>